<evidence type="ECO:0000256" key="1">
    <source>
        <dbReference type="SAM" id="MobiDB-lite"/>
    </source>
</evidence>
<dbReference type="HOGENOM" id="CLU_2867475_0_0_1"/>
<organism evidence="2 3">
    <name type="scientific">Ceriporiopsis subvermispora (strain B)</name>
    <name type="common">White-rot fungus</name>
    <name type="synonym">Gelatoporia subvermispora</name>
    <dbReference type="NCBI Taxonomy" id="914234"/>
    <lineage>
        <taxon>Eukaryota</taxon>
        <taxon>Fungi</taxon>
        <taxon>Dikarya</taxon>
        <taxon>Basidiomycota</taxon>
        <taxon>Agaricomycotina</taxon>
        <taxon>Agaricomycetes</taxon>
        <taxon>Polyporales</taxon>
        <taxon>Gelatoporiaceae</taxon>
        <taxon>Gelatoporia</taxon>
    </lineage>
</organism>
<evidence type="ECO:0000313" key="2">
    <source>
        <dbReference type="EMBL" id="EMD38136.1"/>
    </source>
</evidence>
<dbReference type="AlphaFoldDB" id="M2RH40"/>
<keyword evidence="3" id="KW-1185">Reference proteome</keyword>
<dbReference type="Proteomes" id="UP000016930">
    <property type="component" value="Unassembled WGS sequence"/>
</dbReference>
<accession>M2RH40</accession>
<reference evidence="2 3" key="1">
    <citation type="journal article" date="2012" name="Proc. Natl. Acad. Sci. U.S.A.">
        <title>Comparative genomics of Ceriporiopsis subvermispora and Phanerochaete chrysosporium provide insight into selective ligninolysis.</title>
        <authorList>
            <person name="Fernandez-Fueyo E."/>
            <person name="Ruiz-Duenas F.J."/>
            <person name="Ferreira P."/>
            <person name="Floudas D."/>
            <person name="Hibbett D.S."/>
            <person name="Canessa P."/>
            <person name="Larrondo L.F."/>
            <person name="James T.Y."/>
            <person name="Seelenfreund D."/>
            <person name="Lobos S."/>
            <person name="Polanco R."/>
            <person name="Tello M."/>
            <person name="Honda Y."/>
            <person name="Watanabe T."/>
            <person name="Watanabe T."/>
            <person name="Ryu J.S."/>
            <person name="Kubicek C.P."/>
            <person name="Schmoll M."/>
            <person name="Gaskell J."/>
            <person name="Hammel K.E."/>
            <person name="St John F.J."/>
            <person name="Vanden Wymelenberg A."/>
            <person name="Sabat G."/>
            <person name="Splinter BonDurant S."/>
            <person name="Syed K."/>
            <person name="Yadav J.S."/>
            <person name="Doddapaneni H."/>
            <person name="Subramanian V."/>
            <person name="Lavin J.L."/>
            <person name="Oguiza J.A."/>
            <person name="Perez G."/>
            <person name="Pisabarro A.G."/>
            <person name="Ramirez L."/>
            <person name="Santoyo F."/>
            <person name="Master E."/>
            <person name="Coutinho P.M."/>
            <person name="Henrissat B."/>
            <person name="Lombard V."/>
            <person name="Magnuson J.K."/>
            <person name="Kuees U."/>
            <person name="Hori C."/>
            <person name="Igarashi K."/>
            <person name="Samejima M."/>
            <person name="Held B.W."/>
            <person name="Barry K.W."/>
            <person name="LaButti K.M."/>
            <person name="Lapidus A."/>
            <person name="Lindquist E.A."/>
            <person name="Lucas S.M."/>
            <person name="Riley R."/>
            <person name="Salamov A.A."/>
            <person name="Hoffmeister D."/>
            <person name="Schwenk D."/>
            <person name="Hadar Y."/>
            <person name="Yarden O."/>
            <person name="de Vries R.P."/>
            <person name="Wiebenga A."/>
            <person name="Stenlid J."/>
            <person name="Eastwood D."/>
            <person name="Grigoriev I.V."/>
            <person name="Berka R.M."/>
            <person name="Blanchette R.A."/>
            <person name="Kersten P."/>
            <person name="Martinez A.T."/>
            <person name="Vicuna R."/>
            <person name="Cullen D."/>
        </authorList>
    </citation>
    <scope>NUCLEOTIDE SEQUENCE [LARGE SCALE GENOMIC DNA]</scope>
    <source>
        <strain evidence="2 3">B</strain>
    </source>
</reference>
<sequence length="64" mass="6772">MAGSNRGPIAPVASYSDTHGAVQPVASGSSLGSHRALDDSDPEGERHERPKKKRRRQALSCTGM</sequence>
<name>M2RH40_CERS8</name>
<feature type="region of interest" description="Disordered" evidence="1">
    <location>
        <begin position="1"/>
        <end position="64"/>
    </location>
</feature>
<dbReference type="EMBL" id="KB445795">
    <property type="protein sequence ID" value="EMD38136.1"/>
    <property type="molecule type" value="Genomic_DNA"/>
</dbReference>
<protein>
    <submittedName>
        <fullName evidence="2">Uncharacterized protein</fullName>
    </submittedName>
</protein>
<feature type="compositionally biased region" description="Basic and acidic residues" evidence="1">
    <location>
        <begin position="35"/>
        <end position="48"/>
    </location>
</feature>
<evidence type="ECO:0000313" key="3">
    <source>
        <dbReference type="Proteomes" id="UP000016930"/>
    </source>
</evidence>
<proteinExistence type="predicted"/>
<gene>
    <name evidence="2" type="ORF">CERSUDRAFT_64399</name>
</gene>